<dbReference type="InterPro" id="IPR000620">
    <property type="entry name" value="EamA_dom"/>
</dbReference>
<feature type="transmembrane region" description="Helical" evidence="7">
    <location>
        <begin position="134"/>
        <end position="153"/>
    </location>
</feature>
<reference evidence="9 11" key="3">
    <citation type="journal article" date="2021" name="BMC Genomics">
        <title>Genome-resolved metagenome and metatranscriptome analyses of thermophilic composting reveal key bacterial players and their metabolic interactions.</title>
        <authorList>
            <person name="Braga L.P.P."/>
            <person name="Pereira R.V."/>
            <person name="Martins L.F."/>
            <person name="Moura L.M.S."/>
            <person name="Sanchez F.B."/>
            <person name="Patane J.S.L."/>
            <person name="da Silva A.M."/>
            <person name="Setubal J.C."/>
        </authorList>
    </citation>
    <scope>NUCLEOTIDE SEQUENCE [LARGE SCALE GENOMIC DNA]</scope>
    <source>
        <strain evidence="9">ZC4RG45</strain>
    </source>
</reference>
<sequence>MRANDNVTAPRRITGGLGLAVLAVVCFSLSLPATRVAVGGMDPFFVGLGRAAVAGLLALGYLLLTRAPWPGRRLVRRLLVVAVGVGVGFPLLTSVALVSESSAHGAVVIACLPLATATFAVLRAKERPHAEFWLASALGMATVLVFVAVSGGLDGAFSWADVFLLGAVVLGGWGYAEGGVLAGEIGGARTISWAVVLALPLTLPVAVLTADGIGEVTWSQGIAFGYLAICTMYLGFFAWYAAMARDGVARMGQVQLMQPVLTLGWSAVLLGEEVTLLAVCVALAVLATVVWTQRARVSRGPRHAADEPAGERAAVRAGRE</sequence>
<dbReference type="EMBL" id="QGUI01000363">
    <property type="protein sequence ID" value="PZM96729.1"/>
    <property type="molecule type" value="Genomic_DNA"/>
</dbReference>
<dbReference type="AlphaFoldDB" id="A0A2W4L6Y5"/>
<comment type="caution">
    <text evidence="10">The sequence shown here is derived from an EMBL/GenBank/DDBJ whole genome shotgun (WGS) entry which is preliminary data.</text>
</comment>
<evidence type="ECO:0000313" key="9">
    <source>
        <dbReference type="EMBL" id="MFO7191979.1"/>
    </source>
</evidence>
<gene>
    <name evidence="9" type="ORF">DIU77_007020</name>
    <name evidence="10" type="ORF">DIU77_10280</name>
</gene>
<feature type="compositionally biased region" description="Basic and acidic residues" evidence="6">
    <location>
        <begin position="303"/>
        <end position="320"/>
    </location>
</feature>
<dbReference type="Proteomes" id="UP000249324">
    <property type="component" value="Unassembled WGS sequence"/>
</dbReference>
<name>A0A2W4L6Y5_9PSEU</name>
<evidence type="ECO:0000313" key="10">
    <source>
        <dbReference type="EMBL" id="PZM96729.1"/>
    </source>
</evidence>
<comment type="subcellular location">
    <subcellularLocation>
        <location evidence="1">Membrane</location>
        <topology evidence="1">Multi-pass membrane protein</topology>
    </subcellularLocation>
</comment>
<feature type="transmembrane region" description="Helical" evidence="7">
    <location>
        <begin position="159"/>
        <end position="178"/>
    </location>
</feature>
<keyword evidence="5 7" id="KW-0472">Membrane</keyword>
<feature type="domain" description="EamA" evidence="8">
    <location>
        <begin position="159"/>
        <end position="291"/>
    </location>
</feature>
<reference evidence="9" key="1">
    <citation type="submission" date="2018-05" db="EMBL/GenBank/DDBJ databases">
        <authorList>
            <person name="Moura L."/>
            <person name="Setubal J.C."/>
        </authorList>
    </citation>
    <scope>NUCLEOTIDE SEQUENCE</scope>
    <source>
        <strain evidence="9">ZC4RG45</strain>
    </source>
</reference>
<reference evidence="10" key="2">
    <citation type="submission" date="2018-05" db="EMBL/GenBank/DDBJ databases">
        <authorList>
            <person name="Lanie J.A."/>
            <person name="Ng W.-L."/>
            <person name="Kazmierczak K.M."/>
            <person name="Andrzejewski T.M."/>
            <person name="Davidsen T.M."/>
            <person name="Wayne K.J."/>
            <person name="Tettelin H."/>
            <person name="Glass J.I."/>
            <person name="Rusch D."/>
            <person name="Podicherti R."/>
            <person name="Tsui H.-C.T."/>
            <person name="Winkler M.E."/>
        </authorList>
    </citation>
    <scope>NUCLEOTIDE SEQUENCE</scope>
    <source>
        <strain evidence="10">ZC4RG45</strain>
    </source>
</reference>
<feature type="transmembrane region" description="Helical" evidence="7">
    <location>
        <begin position="44"/>
        <end position="64"/>
    </location>
</feature>
<dbReference type="SUPFAM" id="SSF103481">
    <property type="entry name" value="Multidrug resistance efflux transporter EmrE"/>
    <property type="match status" value="2"/>
</dbReference>
<feature type="transmembrane region" description="Helical" evidence="7">
    <location>
        <begin position="222"/>
        <end position="242"/>
    </location>
</feature>
<feature type="transmembrane region" description="Helical" evidence="7">
    <location>
        <begin position="12"/>
        <end position="32"/>
    </location>
</feature>
<evidence type="ECO:0000256" key="1">
    <source>
        <dbReference type="ARBA" id="ARBA00004141"/>
    </source>
</evidence>
<evidence type="ECO:0000259" key="8">
    <source>
        <dbReference type="Pfam" id="PF00892"/>
    </source>
</evidence>
<dbReference type="InterPro" id="IPR050638">
    <property type="entry name" value="AA-Vitamin_Transporters"/>
</dbReference>
<keyword evidence="3 7" id="KW-0812">Transmembrane</keyword>
<evidence type="ECO:0000256" key="7">
    <source>
        <dbReference type="SAM" id="Phobius"/>
    </source>
</evidence>
<feature type="transmembrane region" description="Helical" evidence="7">
    <location>
        <begin position="76"/>
        <end position="97"/>
    </location>
</feature>
<evidence type="ECO:0000313" key="11">
    <source>
        <dbReference type="Proteomes" id="UP000249324"/>
    </source>
</evidence>
<accession>A0A2W4L6Y5</accession>
<evidence type="ECO:0000256" key="2">
    <source>
        <dbReference type="ARBA" id="ARBA00007362"/>
    </source>
</evidence>
<evidence type="ECO:0000256" key="5">
    <source>
        <dbReference type="ARBA" id="ARBA00023136"/>
    </source>
</evidence>
<feature type="domain" description="EamA" evidence="8">
    <location>
        <begin position="16"/>
        <end position="146"/>
    </location>
</feature>
<dbReference type="STRING" id="1111738.GCA_000427905_03795"/>
<dbReference type="PANTHER" id="PTHR32322:SF2">
    <property type="entry name" value="EAMA DOMAIN-CONTAINING PROTEIN"/>
    <property type="match status" value="1"/>
</dbReference>
<feature type="region of interest" description="Disordered" evidence="6">
    <location>
        <begin position="301"/>
        <end position="320"/>
    </location>
</feature>
<dbReference type="GO" id="GO:0016020">
    <property type="term" value="C:membrane"/>
    <property type="evidence" value="ECO:0007669"/>
    <property type="project" value="UniProtKB-SubCell"/>
</dbReference>
<protein>
    <submittedName>
        <fullName evidence="9">DMT family transporter</fullName>
    </submittedName>
    <submittedName>
        <fullName evidence="10">EamA/RhaT family transporter</fullName>
    </submittedName>
</protein>
<feature type="transmembrane region" description="Helical" evidence="7">
    <location>
        <begin position="190"/>
        <end position="210"/>
    </location>
</feature>
<dbReference type="EMBL" id="QGUI02000064">
    <property type="protein sequence ID" value="MFO7191979.1"/>
    <property type="molecule type" value="Genomic_DNA"/>
</dbReference>
<feature type="transmembrane region" description="Helical" evidence="7">
    <location>
        <begin position="103"/>
        <end position="122"/>
    </location>
</feature>
<evidence type="ECO:0000256" key="6">
    <source>
        <dbReference type="SAM" id="MobiDB-lite"/>
    </source>
</evidence>
<proteinExistence type="inferred from homology"/>
<evidence type="ECO:0000256" key="3">
    <source>
        <dbReference type="ARBA" id="ARBA00022692"/>
    </source>
</evidence>
<dbReference type="PANTHER" id="PTHR32322">
    <property type="entry name" value="INNER MEMBRANE TRANSPORTER"/>
    <property type="match status" value="1"/>
</dbReference>
<keyword evidence="4 7" id="KW-1133">Transmembrane helix</keyword>
<organism evidence="10">
    <name type="scientific">Thermocrispum agreste</name>
    <dbReference type="NCBI Taxonomy" id="37925"/>
    <lineage>
        <taxon>Bacteria</taxon>
        <taxon>Bacillati</taxon>
        <taxon>Actinomycetota</taxon>
        <taxon>Actinomycetes</taxon>
        <taxon>Pseudonocardiales</taxon>
        <taxon>Pseudonocardiaceae</taxon>
        <taxon>Thermocrispum</taxon>
    </lineage>
</organism>
<dbReference type="Pfam" id="PF00892">
    <property type="entry name" value="EamA"/>
    <property type="match status" value="2"/>
</dbReference>
<comment type="similarity">
    <text evidence="2">Belongs to the EamA transporter family.</text>
</comment>
<dbReference type="InterPro" id="IPR037185">
    <property type="entry name" value="EmrE-like"/>
</dbReference>
<reference evidence="9" key="4">
    <citation type="submission" date="2023-08" db="EMBL/GenBank/DDBJ databases">
        <authorList>
            <person name="Guima S.E.S."/>
            <person name="Martins L.F."/>
            <person name="Silva A.M."/>
            <person name="Setubal J.C."/>
        </authorList>
    </citation>
    <scope>NUCLEOTIDE SEQUENCE</scope>
    <source>
        <strain evidence="9">ZC4RG45</strain>
    </source>
</reference>
<evidence type="ECO:0000256" key="4">
    <source>
        <dbReference type="ARBA" id="ARBA00022989"/>
    </source>
</evidence>